<evidence type="ECO:0000256" key="4">
    <source>
        <dbReference type="ARBA" id="ARBA00022741"/>
    </source>
</evidence>
<dbReference type="InterPro" id="IPR013482">
    <property type="entry name" value="Molybde_CF_guanTrfase"/>
</dbReference>
<evidence type="ECO:0000256" key="2">
    <source>
        <dbReference type="ARBA" id="ARBA00022679"/>
    </source>
</evidence>
<keyword evidence="1" id="KW-0963">Cytoplasm</keyword>
<dbReference type="CDD" id="cd02503">
    <property type="entry name" value="MobA"/>
    <property type="match status" value="1"/>
</dbReference>
<dbReference type="SUPFAM" id="SSF53448">
    <property type="entry name" value="Nucleotide-diphospho-sugar transferases"/>
    <property type="match status" value="1"/>
</dbReference>
<dbReference type="AlphaFoldDB" id="A0A381TNS6"/>
<protein>
    <recommendedName>
        <fullName evidence="8">MobA-like NTP transferase domain-containing protein</fullName>
    </recommendedName>
</protein>
<dbReference type="GO" id="GO:0016779">
    <property type="term" value="F:nucleotidyltransferase activity"/>
    <property type="evidence" value="ECO:0007669"/>
    <property type="project" value="UniProtKB-ARBA"/>
</dbReference>
<dbReference type="PANTHER" id="PTHR19136">
    <property type="entry name" value="MOLYBDENUM COFACTOR GUANYLYLTRANSFERASE"/>
    <property type="match status" value="1"/>
</dbReference>
<keyword evidence="7" id="KW-0501">Molybdenum cofactor biosynthesis</keyword>
<dbReference type="GO" id="GO:0005525">
    <property type="term" value="F:GTP binding"/>
    <property type="evidence" value="ECO:0007669"/>
    <property type="project" value="UniProtKB-KW"/>
</dbReference>
<evidence type="ECO:0000259" key="8">
    <source>
        <dbReference type="Pfam" id="PF12804"/>
    </source>
</evidence>
<dbReference type="Gene3D" id="3.90.550.10">
    <property type="entry name" value="Spore Coat Polysaccharide Biosynthesis Protein SpsA, Chain A"/>
    <property type="match status" value="1"/>
</dbReference>
<evidence type="ECO:0000313" key="9">
    <source>
        <dbReference type="EMBL" id="SVA17188.1"/>
    </source>
</evidence>
<proteinExistence type="inferred from homology"/>
<keyword evidence="5" id="KW-0460">Magnesium</keyword>
<evidence type="ECO:0000256" key="1">
    <source>
        <dbReference type="ARBA" id="ARBA00022490"/>
    </source>
</evidence>
<dbReference type="GO" id="GO:0046872">
    <property type="term" value="F:metal ion binding"/>
    <property type="evidence" value="ECO:0007669"/>
    <property type="project" value="UniProtKB-KW"/>
</dbReference>
<evidence type="ECO:0000256" key="7">
    <source>
        <dbReference type="ARBA" id="ARBA00023150"/>
    </source>
</evidence>
<dbReference type="GO" id="GO:0006777">
    <property type="term" value="P:Mo-molybdopterin cofactor biosynthetic process"/>
    <property type="evidence" value="ECO:0007669"/>
    <property type="project" value="UniProtKB-KW"/>
</dbReference>
<dbReference type="PANTHER" id="PTHR19136:SF81">
    <property type="entry name" value="MOLYBDENUM COFACTOR GUANYLYLTRANSFERASE"/>
    <property type="match status" value="1"/>
</dbReference>
<dbReference type="InterPro" id="IPR025877">
    <property type="entry name" value="MobA-like_NTP_Trfase"/>
</dbReference>
<feature type="domain" description="MobA-like NTP transferase" evidence="8">
    <location>
        <begin position="8"/>
        <end position="152"/>
    </location>
</feature>
<dbReference type="Pfam" id="PF12804">
    <property type="entry name" value="NTP_transf_3"/>
    <property type="match status" value="1"/>
</dbReference>
<dbReference type="HAMAP" id="MF_00316">
    <property type="entry name" value="MobA"/>
    <property type="match status" value="1"/>
</dbReference>
<accession>A0A381TNS6</accession>
<evidence type="ECO:0000256" key="5">
    <source>
        <dbReference type="ARBA" id="ARBA00022842"/>
    </source>
</evidence>
<organism evidence="9">
    <name type="scientific">marine metagenome</name>
    <dbReference type="NCBI Taxonomy" id="408172"/>
    <lineage>
        <taxon>unclassified sequences</taxon>
        <taxon>metagenomes</taxon>
        <taxon>ecological metagenomes</taxon>
    </lineage>
</organism>
<keyword evidence="2" id="KW-0808">Transferase</keyword>
<sequence>MGVIELTGILLAGGKSRRLGRDKAVERIGNERIIDRAIQRLAGITTSQTVVVDRLERIEELDIENKIHYVVDSYSEAGSLGGLFSGLSESPTPWSFVAACDMPFLSTALIKFMMTKISDPSPDVVIPKFEGRLQTTHALYNKSCLEHIETRLKAGLLKMDGYFPKITVCQISESEFLNIEGSEDSFFNVNTPEDLLTAVQMGKGFNGD</sequence>
<gene>
    <name evidence="9" type="ORF">METZ01_LOCUS70042</name>
</gene>
<evidence type="ECO:0000256" key="3">
    <source>
        <dbReference type="ARBA" id="ARBA00022723"/>
    </source>
</evidence>
<dbReference type="EMBL" id="UINC01004834">
    <property type="protein sequence ID" value="SVA17188.1"/>
    <property type="molecule type" value="Genomic_DNA"/>
</dbReference>
<keyword evidence="4" id="KW-0547">Nucleotide-binding</keyword>
<keyword evidence="6" id="KW-0342">GTP-binding</keyword>
<reference evidence="9" key="1">
    <citation type="submission" date="2018-05" db="EMBL/GenBank/DDBJ databases">
        <authorList>
            <person name="Lanie J.A."/>
            <person name="Ng W.-L."/>
            <person name="Kazmierczak K.M."/>
            <person name="Andrzejewski T.M."/>
            <person name="Davidsen T.M."/>
            <person name="Wayne K.J."/>
            <person name="Tettelin H."/>
            <person name="Glass J.I."/>
            <person name="Rusch D."/>
            <person name="Podicherti R."/>
            <person name="Tsui H.-C.T."/>
            <person name="Winkler M.E."/>
        </authorList>
    </citation>
    <scope>NUCLEOTIDE SEQUENCE</scope>
</reference>
<evidence type="ECO:0000256" key="6">
    <source>
        <dbReference type="ARBA" id="ARBA00023134"/>
    </source>
</evidence>
<name>A0A381TNS6_9ZZZZ</name>
<keyword evidence="3" id="KW-0479">Metal-binding</keyword>
<dbReference type="InterPro" id="IPR029044">
    <property type="entry name" value="Nucleotide-diphossugar_trans"/>
</dbReference>